<feature type="compositionally biased region" description="Low complexity" evidence="2">
    <location>
        <begin position="342"/>
        <end position="353"/>
    </location>
</feature>
<evidence type="ECO:0000313" key="3">
    <source>
        <dbReference type="EMBL" id="KAG5675289.1"/>
    </source>
</evidence>
<evidence type="ECO:0008006" key="5">
    <source>
        <dbReference type="Google" id="ProtNLM"/>
    </source>
</evidence>
<feature type="compositionally biased region" description="Low complexity" evidence="2">
    <location>
        <begin position="385"/>
        <end position="408"/>
    </location>
</feature>
<proteinExistence type="inferred from homology"/>
<keyword evidence="4" id="KW-1185">Reference proteome</keyword>
<dbReference type="OrthoDB" id="512356at2759"/>
<comment type="similarity">
    <text evidence="1">Belongs to the FAM98 family.</text>
</comment>
<dbReference type="Proteomes" id="UP001107558">
    <property type="component" value="Chromosome 2"/>
</dbReference>
<dbReference type="InterPro" id="IPR018797">
    <property type="entry name" value="FAM98"/>
</dbReference>
<evidence type="ECO:0000256" key="1">
    <source>
        <dbReference type="ARBA" id="ARBA00007218"/>
    </source>
</evidence>
<feature type="compositionally biased region" description="Polar residues" evidence="2">
    <location>
        <begin position="360"/>
        <end position="372"/>
    </location>
</feature>
<gene>
    <name evidence="3" type="ORF">PVAND_005201</name>
</gene>
<reference evidence="3" key="1">
    <citation type="submission" date="2021-03" db="EMBL/GenBank/DDBJ databases">
        <title>Chromosome level genome of the anhydrobiotic midge Polypedilum vanderplanki.</title>
        <authorList>
            <person name="Yoshida Y."/>
            <person name="Kikawada T."/>
            <person name="Gusev O."/>
        </authorList>
    </citation>
    <scope>NUCLEOTIDE SEQUENCE</scope>
    <source>
        <strain evidence="3">NIAS01</strain>
        <tissue evidence="3">Whole body or cell culture</tissue>
    </source>
</reference>
<evidence type="ECO:0000256" key="2">
    <source>
        <dbReference type="SAM" id="MobiDB-lite"/>
    </source>
</evidence>
<feature type="compositionally biased region" description="Polar residues" evidence="2">
    <location>
        <begin position="417"/>
        <end position="427"/>
    </location>
</feature>
<evidence type="ECO:0000313" key="4">
    <source>
        <dbReference type="Proteomes" id="UP001107558"/>
    </source>
</evidence>
<feature type="region of interest" description="Disordered" evidence="2">
    <location>
        <begin position="288"/>
        <end position="437"/>
    </location>
</feature>
<feature type="compositionally biased region" description="Basic residues" evidence="2">
    <location>
        <begin position="290"/>
        <end position="301"/>
    </location>
</feature>
<dbReference type="Pfam" id="PF10239">
    <property type="entry name" value="DUF2465"/>
    <property type="match status" value="1"/>
</dbReference>
<dbReference type="PANTHER" id="PTHR31353">
    <property type="entry name" value="FAM98"/>
    <property type="match status" value="1"/>
</dbReference>
<dbReference type="PANTHER" id="PTHR31353:SF1">
    <property type="entry name" value="PROTEIN FAM98B"/>
    <property type="match status" value="1"/>
</dbReference>
<organism evidence="3 4">
    <name type="scientific">Polypedilum vanderplanki</name>
    <name type="common">Sleeping chironomid midge</name>
    <dbReference type="NCBI Taxonomy" id="319348"/>
    <lineage>
        <taxon>Eukaryota</taxon>
        <taxon>Metazoa</taxon>
        <taxon>Ecdysozoa</taxon>
        <taxon>Arthropoda</taxon>
        <taxon>Hexapoda</taxon>
        <taxon>Insecta</taxon>
        <taxon>Pterygota</taxon>
        <taxon>Neoptera</taxon>
        <taxon>Endopterygota</taxon>
        <taxon>Diptera</taxon>
        <taxon>Nematocera</taxon>
        <taxon>Chironomoidea</taxon>
        <taxon>Chironomidae</taxon>
        <taxon>Chironominae</taxon>
        <taxon>Polypedilum</taxon>
        <taxon>Polypedilum</taxon>
    </lineage>
</organism>
<dbReference type="GO" id="GO:0072669">
    <property type="term" value="C:tRNA-splicing ligase complex"/>
    <property type="evidence" value="ECO:0007669"/>
    <property type="project" value="TreeGrafter"/>
</dbReference>
<dbReference type="AlphaFoldDB" id="A0A9J6BZ79"/>
<name>A0A9J6BZ79_POLVA</name>
<comment type="caution">
    <text evidence="3">The sequence shown here is derived from an EMBL/GenBank/DDBJ whole genome shotgun (WGS) entry which is preliminary data.</text>
</comment>
<accession>A0A9J6BZ79</accession>
<dbReference type="EMBL" id="JADBJN010000002">
    <property type="protein sequence ID" value="KAG5675289.1"/>
    <property type="molecule type" value="Genomic_DNA"/>
</dbReference>
<feature type="compositionally biased region" description="Gly residues" evidence="2">
    <location>
        <begin position="331"/>
        <end position="341"/>
    </location>
</feature>
<protein>
    <recommendedName>
        <fullName evidence="5">Protein FAM98A</fullName>
    </recommendedName>
</protein>
<sequence>MSYEIVESLINVGYDGRLIDENAFGEAISEGFKNEDFRNLVLWLTNEIAELGKLEERITCLEVSSFLIELSGFLKELQCNYDILVGDRNINNRMQTVESRYILLEFFIAELMTQKMLLVKQKPKDKGNIITIHESPTAAALKDIAITLNLGKPPDNISADALFAKINTRFDETMKSIPKSEQRIGNPLFNPKNALTNEQWIKVEKIQAALEQEYNMRRKMLMTRLDVTIQSFKWSDKIKGKEKDINEKFSNKQQLLEKVNQDHRTDIVALLAARDKLAIIEKTSSANVRKNTKSKLQRHIIGKVPDRGGRTLELQKPPPEMPSWQKRNDGGGRGGGRGGGNFNQNRGNFNQSNRGHHQKQGQGFPQEQYQSRPQHRPSNHQQNSGDYQFYGNQQQQNYNDNNQGYSGNSRGGRVQGGWNNRGQSYDNNYRGGRGGRR</sequence>